<dbReference type="EMBL" id="JACBAF010002296">
    <property type="protein sequence ID" value="KAF7157788.1"/>
    <property type="molecule type" value="Genomic_DNA"/>
</dbReference>
<dbReference type="Gene3D" id="3.40.462.20">
    <property type="match status" value="1"/>
</dbReference>
<dbReference type="Pfam" id="PF08031">
    <property type="entry name" value="BBE"/>
    <property type="match status" value="1"/>
</dbReference>
<evidence type="ECO:0000256" key="2">
    <source>
        <dbReference type="ARBA" id="ARBA00005466"/>
    </source>
</evidence>
<dbReference type="GO" id="GO:0071949">
    <property type="term" value="F:FAD binding"/>
    <property type="evidence" value="ECO:0007669"/>
    <property type="project" value="InterPro"/>
</dbReference>
<evidence type="ECO:0000313" key="11">
    <source>
        <dbReference type="Proteomes" id="UP000662466"/>
    </source>
</evidence>
<evidence type="ECO:0000259" key="7">
    <source>
        <dbReference type="PROSITE" id="PS51387"/>
    </source>
</evidence>
<dbReference type="Pfam" id="PF01565">
    <property type="entry name" value="FAD_binding_4"/>
    <property type="match status" value="1"/>
</dbReference>
<comment type="similarity">
    <text evidence="2">Belongs to the oxygen-dependent FAD-linked oxidoreductase family.</text>
</comment>
<reference evidence="9" key="1">
    <citation type="submission" date="2020-06" db="EMBL/GenBank/DDBJ databases">
        <title>Draft genome sequences of strains closely related to Aspergillus parafelis and Aspergillus hiratsukae.</title>
        <authorList>
            <person name="Dos Santos R.A.C."/>
            <person name="Rivero-Menendez O."/>
            <person name="Steenwyk J.L."/>
            <person name="Mead M.E."/>
            <person name="Goldman G.H."/>
            <person name="Alastruey-Izquierdo A."/>
            <person name="Rokas A."/>
        </authorList>
    </citation>
    <scope>NUCLEOTIDE SEQUENCE</scope>
    <source>
        <strain evidence="8">CNM-CM5793</strain>
        <strain evidence="9">CNM-CM6106</strain>
    </source>
</reference>
<keyword evidence="10" id="KW-1185">Reference proteome</keyword>
<evidence type="ECO:0000256" key="1">
    <source>
        <dbReference type="ARBA" id="ARBA00001974"/>
    </source>
</evidence>
<accession>A0A8H6PP99</accession>
<organism evidence="9 11">
    <name type="scientific">Aspergillus hiratsukae</name>
    <dbReference type="NCBI Taxonomy" id="1194566"/>
    <lineage>
        <taxon>Eukaryota</taxon>
        <taxon>Fungi</taxon>
        <taxon>Dikarya</taxon>
        <taxon>Ascomycota</taxon>
        <taxon>Pezizomycotina</taxon>
        <taxon>Eurotiomycetes</taxon>
        <taxon>Eurotiomycetidae</taxon>
        <taxon>Eurotiales</taxon>
        <taxon>Aspergillaceae</taxon>
        <taxon>Aspergillus</taxon>
        <taxon>Aspergillus subgen. Fumigati</taxon>
    </lineage>
</organism>
<evidence type="ECO:0000313" key="8">
    <source>
        <dbReference type="EMBL" id="KAF7114201.1"/>
    </source>
</evidence>
<dbReference type="InterPro" id="IPR016167">
    <property type="entry name" value="FAD-bd_PCMH_sub1"/>
</dbReference>
<dbReference type="Proteomes" id="UP000630445">
    <property type="component" value="Unassembled WGS sequence"/>
</dbReference>
<dbReference type="InterPro" id="IPR050416">
    <property type="entry name" value="FAD-linked_Oxidoreductase"/>
</dbReference>
<dbReference type="PANTHER" id="PTHR42973">
    <property type="entry name" value="BINDING OXIDOREDUCTASE, PUTATIVE (AFU_ORTHOLOGUE AFUA_1G17690)-RELATED"/>
    <property type="match status" value="1"/>
</dbReference>
<evidence type="ECO:0000256" key="3">
    <source>
        <dbReference type="ARBA" id="ARBA00022630"/>
    </source>
</evidence>
<keyword evidence="5" id="KW-0560">Oxidoreductase</keyword>
<dbReference type="OrthoDB" id="9996127at2759"/>
<dbReference type="Proteomes" id="UP000662466">
    <property type="component" value="Unassembled WGS sequence"/>
</dbReference>
<keyword evidence="4" id="KW-0274">FAD</keyword>
<name>A0A8H6PP99_9EURO</name>
<evidence type="ECO:0000313" key="9">
    <source>
        <dbReference type="EMBL" id="KAF7157788.1"/>
    </source>
</evidence>
<gene>
    <name evidence="8" type="ORF">CNMCM5793_007779</name>
    <name evidence="9" type="ORF">CNMCM6106_003917</name>
</gene>
<feature type="domain" description="FAD-binding PCMH-type" evidence="7">
    <location>
        <begin position="75"/>
        <end position="245"/>
    </location>
</feature>
<keyword evidence="6" id="KW-0732">Signal</keyword>
<dbReference type="InterPro" id="IPR012951">
    <property type="entry name" value="BBE"/>
</dbReference>
<dbReference type="InterPro" id="IPR036318">
    <property type="entry name" value="FAD-bd_PCMH-like_sf"/>
</dbReference>
<dbReference type="Gene3D" id="3.30.43.10">
    <property type="entry name" value="Uridine Diphospho-n-acetylenolpyruvylglucosamine Reductase, domain 2"/>
    <property type="match status" value="1"/>
</dbReference>
<dbReference type="PROSITE" id="PS51387">
    <property type="entry name" value="FAD_PCMH"/>
    <property type="match status" value="1"/>
</dbReference>
<evidence type="ECO:0000256" key="6">
    <source>
        <dbReference type="SAM" id="SignalP"/>
    </source>
</evidence>
<feature type="signal peptide" evidence="6">
    <location>
        <begin position="1"/>
        <end position="21"/>
    </location>
</feature>
<dbReference type="AlphaFoldDB" id="A0A8H6PP99"/>
<proteinExistence type="inferred from homology"/>
<feature type="chain" id="PRO_5035101810" description="FAD-binding PCMH-type domain-containing protein" evidence="6">
    <location>
        <begin position="22"/>
        <end position="510"/>
    </location>
</feature>
<evidence type="ECO:0000313" key="10">
    <source>
        <dbReference type="Proteomes" id="UP000630445"/>
    </source>
</evidence>
<protein>
    <recommendedName>
        <fullName evidence="7">FAD-binding PCMH-type domain-containing protein</fullName>
    </recommendedName>
</protein>
<dbReference type="GO" id="GO:0016491">
    <property type="term" value="F:oxidoreductase activity"/>
    <property type="evidence" value="ECO:0007669"/>
    <property type="project" value="UniProtKB-KW"/>
</dbReference>
<dbReference type="Gene3D" id="3.30.465.10">
    <property type="match status" value="1"/>
</dbReference>
<keyword evidence="3" id="KW-0285">Flavoprotein</keyword>
<dbReference type="InterPro" id="IPR006094">
    <property type="entry name" value="Oxid_FAD_bind_N"/>
</dbReference>
<dbReference type="InterPro" id="IPR016166">
    <property type="entry name" value="FAD-bd_PCMH"/>
</dbReference>
<dbReference type="SUPFAM" id="SSF56176">
    <property type="entry name" value="FAD-binding/transporter-associated domain-like"/>
    <property type="match status" value="1"/>
</dbReference>
<dbReference type="InterPro" id="IPR016169">
    <property type="entry name" value="FAD-bd_PCMH_sub2"/>
</dbReference>
<evidence type="ECO:0000256" key="4">
    <source>
        <dbReference type="ARBA" id="ARBA00022827"/>
    </source>
</evidence>
<dbReference type="PANTHER" id="PTHR42973:SF9">
    <property type="entry name" value="FAD-BINDING PCMH-TYPE DOMAIN-CONTAINING PROTEIN-RELATED"/>
    <property type="match status" value="1"/>
</dbReference>
<comment type="cofactor">
    <cofactor evidence="1">
        <name>FAD</name>
        <dbReference type="ChEBI" id="CHEBI:57692"/>
    </cofactor>
</comment>
<sequence length="510" mass="55122">MRWLKIEAVAALAALAIPATCLTVPVARDADGLGGNCPRGDDDLKELGEKLSSTGKIYFPGSAEFEQATARWSVLDAPKVNVVVVAGTENDVGETVKYANKKNLPFLAYNGMHGAITTLGRMDHGIEIYMNQLSSVEISKDGKTAKIGGGTISKTVTDQLWAAGKQTVTGTCECVSYLGPALGGGHGWLQGHHGLVADQFVSANIVLADGSLKTIDARSDLWWALKGAGHNFGIVTSVTTKIYDIQHADWAIDTLIFSGDKVEAVYQAANEHLLKNGTQPVDLINWSYWLNIPTADPNNPVILFYIIQEGVKTVDAAYTKPFHDIGPLSAQSMGGSYTDLAGWTGIAATSPPCQKVGLVNPRFPIYLEGYNVPAQKQAYNIFAAATRGSSAFNNSIFMFEGYSMQGVHAIDSKSTAFAFRNENILAAPLMTYAPAGLERDNEAAQLGNQLRQILFQASGLKEIGAYVNYAYGDETPQQWYGSEQWRQDRLRALKKKYDPAGKFSFFGPIA</sequence>
<dbReference type="EMBL" id="JACBAD010002126">
    <property type="protein sequence ID" value="KAF7114201.1"/>
    <property type="molecule type" value="Genomic_DNA"/>
</dbReference>
<comment type="caution">
    <text evidence="9">The sequence shown here is derived from an EMBL/GenBank/DDBJ whole genome shotgun (WGS) entry which is preliminary data.</text>
</comment>
<evidence type="ECO:0000256" key="5">
    <source>
        <dbReference type="ARBA" id="ARBA00023002"/>
    </source>
</evidence>